<dbReference type="InterPro" id="IPR014017">
    <property type="entry name" value="DNA_helicase_UvrD-like_C"/>
</dbReference>
<evidence type="ECO:0000256" key="9">
    <source>
        <dbReference type="ARBA" id="ARBA00023204"/>
    </source>
</evidence>
<evidence type="ECO:0000256" key="12">
    <source>
        <dbReference type="ARBA" id="ARBA00048988"/>
    </source>
</evidence>
<dbReference type="PANTHER" id="PTHR11070:SF48">
    <property type="entry name" value="ATP-DEPENDENT HELICASE_NUCLEASE SUBUNIT A"/>
    <property type="match status" value="1"/>
</dbReference>
<keyword evidence="18" id="KW-1185">Reference proteome</keyword>
<evidence type="ECO:0000256" key="2">
    <source>
        <dbReference type="ARBA" id="ARBA00022741"/>
    </source>
</evidence>
<dbReference type="Pfam" id="PF12705">
    <property type="entry name" value="PDDEXK_1"/>
    <property type="match status" value="1"/>
</dbReference>
<comment type="catalytic activity">
    <reaction evidence="11 13">
        <text>Couples ATP hydrolysis with the unwinding of duplex DNA by translocating in the 3'-5' direction.</text>
        <dbReference type="EC" id="5.6.2.4"/>
    </reaction>
</comment>
<evidence type="ECO:0000256" key="6">
    <source>
        <dbReference type="ARBA" id="ARBA00022839"/>
    </source>
</evidence>
<dbReference type="NCBIfam" id="TIGR02785">
    <property type="entry name" value="addA_Gpos"/>
    <property type="match status" value="1"/>
</dbReference>
<evidence type="ECO:0000256" key="10">
    <source>
        <dbReference type="ARBA" id="ARBA00023235"/>
    </source>
</evidence>
<protein>
    <recommendedName>
        <fullName evidence="13">ATP-dependent helicase/nuclease subunit A</fullName>
        <ecNumber evidence="13">3.1.-.-</ecNumber>
        <ecNumber evidence="13">5.6.2.4</ecNumber>
    </recommendedName>
    <alternativeName>
        <fullName evidence="13">ATP-dependent helicase/nuclease AddA</fullName>
    </alternativeName>
    <alternativeName>
        <fullName evidence="13">DNA 3'-5' helicase AddA</fullName>
    </alternativeName>
</protein>
<sequence>MQRAAVNWTREQSQVIESRGKNLLVSAAAGSGKTAVLVERIIRMVTEGENPPGIDELLVMTFTNAAAAEMRERIAAAIEQKLKEDPQNEHLQMQATLVHHAQITTIDSFCLNVIREHFNQLDLDPAFRIGDEGELLLMRADVMTELLEDSYAAGDSRFEQFVETFAQGKTDAGIEDYIMQVYSFSQSNPYPHQWIADCRRELADEQSGPWMEFLLQDLKRQAAELRVQMEDASDTCRDDAFLCAYESAFSEDVFLLKRLSEVEDFPAFYAILAGSGFSRLATVRSKEVDPEKKAYVTGCRDRVKTAIKKMKELYAFDTLENMFADLEGTREAAGVLLDLAENFAERFQAKKRDKNLVDFNDLEHEALKVLIRVEEDGTRTYTDAADELSMQYREVLVDEYQDSNLVQEELLKAVSRERFGQHNVFMVGDVKQSIYRFRLARPELFLEKYHAYPSEPEEDGPDLKIELHQNFRSRDTVLTGINDIFYRIMTENLGNIRYTEDAALHPGAVFAETKEPERVGGLPELLMVNTGDEALAGLDEEAADYTAKELEAKLIAAKIREMTDPEHGFLVWDKKLGENGGYRTAQYRDMVILLRSTTGWTETLLQILLNEGIPAYAESRMGYFNTLEVETVLSMLAVIDNPMQDIPLAAVLKSPVVGMSDRELAEMMADYRNCADKGQDRGIYAAAVSWERLKAFFENLERFRLLASYLPIHELIYRLYEETGYYDYVSAMPAGETRRANLDMLVEKAAEYEKTSYKGLFHFIRYIENLKKYNSDFGEASTVGEEDNTVRIMSIHKSKGLEFSIVFLAGMGKKFNKQDVYGKVLIDPELGIATDYLDTEHRVKASTIKKNVLRRKMELDSLGEELRVLYVAMTRAKEKLIMTGTDRNLGKTLEKYSQIPLAGGQIPYTILSGAASYLDWVLMCTGPKGNGLRIQVKEIPVMEFVGEELGRQVQKKSAKDALAELDLNQEYEDSFGKRLRDHLGFVYPYAADVTLHIKMSVSELKKMGQLTDDEEAETPFEAVLLWPEEFADPGEDAGVEENQNAQADSGAGAARGTAYHRALELLPFDQIQSRSDVETWLERFAEEKQYPAENLKMVDCAVIWNFLQSETGHRMAKAQADGTLHKEQQFVMGIPAREVGPVDSDELVVIQGIIDAYFEDDGELILVDYKTDRTWSSRVLLDHYKRQLDYYERALTQLTGKKVREKWIYSLTMQRAIPC</sequence>
<dbReference type="InterPro" id="IPR000212">
    <property type="entry name" value="DNA_helicase_UvrD/REP"/>
</dbReference>
<dbReference type="PROSITE" id="PS51217">
    <property type="entry name" value="UVRD_HELICASE_CTER"/>
    <property type="match status" value="1"/>
</dbReference>
<keyword evidence="2 13" id="KW-0547">Nucleotide-binding</keyword>
<dbReference type="GO" id="GO:0016787">
    <property type="term" value="F:hydrolase activity"/>
    <property type="evidence" value="ECO:0007669"/>
    <property type="project" value="UniProtKB-KW"/>
</dbReference>
<keyword evidence="6 13" id="KW-0269">Exonuclease</keyword>
<keyword evidence="5 13" id="KW-0347">Helicase</keyword>
<keyword evidence="9 13" id="KW-0234">DNA repair</keyword>
<comment type="catalytic activity">
    <reaction evidence="12 13">
        <text>ATP + H2O = ADP + phosphate + H(+)</text>
        <dbReference type="Rhea" id="RHEA:13065"/>
        <dbReference type="ChEBI" id="CHEBI:15377"/>
        <dbReference type="ChEBI" id="CHEBI:15378"/>
        <dbReference type="ChEBI" id="CHEBI:30616"/>
        <dbReference type="ChEBI" id="CHEBI:43474"/>
        <dbReference type="ChEBI" id="CHEBI:456216"/>
        <dbReference type="EC" id="5.6.2.4"/>
    </reaction>
</comment>
<evidence type="ECO:0000313" key="18">
    <source>
        <dbReference type="Proteomes" id="UP001437460"/>
    </source>
</evidence>
<dbReference type="InterPro" id="IPR014016">
    <property type="entry name" value="UvrD-like_ATP-bd"/>
</dbReference>
<evidence type="ECO:0000256" key="11">
    <source>
        <dbReference type="ARBA" id="ARBA00034617"/>
    </source>
</evidence>
<dbReference type="InterPro" id="IPR038726">
    <property type="entry name" value="PDDEXK_AddAB-type"/>
</dbReference>
<keyword evidence="10 13" id="KW-0413">Isomerase</keyword>
<dbReference type="InterPro" id="IPR011335">
    <property type="entry name" value="Restrct_endonuc-II-like"/>
</dbReference>
<feature type="domain" description="UvrD-like helicase ATP-binding" evidence="15">
    <location>
        <begin position="6"/>
        <end position="474"/>
    </location>
</feature>
<dbReference type="SUPFAM" id="SSF52980">
    <property type="entry name" value="Restriction endonuclease-like"/>
    <property type="match status" value="1"/>
</dbReference>
<dbReference type="InterPro" id="IPR027417">
    <property type="entry name" value="P-loop_NTPase"/>
</dbReference>
<dbReference type="Pfam" id="PF00580">
    <property type="entry name" value="UvrD-helicase"/>
    <property type="match status" value="1"/>
</dbReference>
<reference evidence="17 18" key="1">
    <citation type="submission" date="2024-03" db="EMBL/GenBank/DDBJ databases">
        <title>Human intestinal bacterial collection.</title>
        <authorList>
            <person name="Pauvert C."/>
            <person name="Hitch T.C.A."/>
            <person name="Clavel T."/>
        </authorList>
    </citation>
    <scope>NUCLEOTIDE SEQUENCE [LARGE SCALE GENOMIC DNA]</scope>
    <source>
        <strain evidence="17 18">CLA-AP-H27</strain>
    </source>
</reference>
<comment type="function">
    <text evidence="13">The heterodimer acts as both an ATP-dependent DNA helicase and an ATP-dependent, dual-direction single-stranded exonuclease. Recognizes the chi site generating a DNA molecule suitable for the initiation of homologous recombination. The AddA nuclease domain is required for chi fragment generation; this subunit has the helicase and 3' -&gt; 5' nuclease activities.</text>
</comment>
<dbReference type="EC" id="5.6.2.4" evidence="13"/>
<dbReference type="InterPro" id="IPR014152">
    <property type="entry name" value="AddA"/>
</dbReference>
<evidence type="ECO:0000259" key="16">
    <source>
        <dbReference type="PROSITE" id="PS51217"/>
    </source>
</evidence>
<dbReference type="PROSITE" id="PS51198">
    <property type="entry name" value="UVRD_HELICASE_ATP_BIND"/>
    <property type="match status" value="1"/>
</dbReference>
<evidence type="ECO:0000256" key="5">
    <source>
        <dbReference type="ARBA" id="ARBA00022806"/>
    </source>
</evidence>
<keyword evidence="7 13" id="KW-0067">ATP-binding</keyword>
<dbReference type="Proteomes" id="UP001437460">
    <property type="component" value="Unassembled WGS sequence"/>
</dbReference>
<comment type="cofactor">
    <cofactor evidence="13">
        <name>Mg(2+)</name>
        <dbReference type="ChEBI" id="CHEBI:18420"/>
    </cofactor>
</comment>
<evidence type="ECO:0000256" key="13">
    <source>
        <dbReference type="HAMAP-Rule" id="MF_01451"/>
    </source>
</evidence>
<accession>A0ABV1HPC3</accession>
<dbReference type="SUPFAM" id="SSF52540">
    <property type="entry name" value="P-loop containing nucleoside triphosphate hydrolases"/>
    <property type="match status" value="1"/>
</dbReference>
<comment type="similarity">
    <text evidence="13">Belongs to the helicase family. AddA subfamily.</text>
</comment>
<feature type="binding site" evidence="14">
    <location>
        <begin position="27"/>
        <end position="34"/>
    </location>
    <ligand>
        <name>ATP</name>
        <dbReference type="ChEBI" id="CHEBI:30616"/>
    </ligand>
</feature>
<evidence type="ECO:0000259" key="15">
    <source>
        <dbReference type="PROSITE" id="PS51198"/>
    </source>
</evidence>
<evidence type="ECO:0000256" key="1">
    <source>
        <dbReference type="ARBA" id="ARBA00022722"/>
    </source>
</evidence>
<comment type="caution">
    <text evidence="17">The sequence shown here is derived from an EMBL/GenBank/DDBJ whole genome shotgun (WGS) entry which is preliminary data.</text>
</comment>
<proteinExistence type="inferred from homology"/>
<gene>
    <name evidence="13 17" type="primary">addA</name>
    <name evidence="17" type="ORF">WMO41_13480</name>
</gene>
<dbReference type="Gene3D" id="3.40.50.300">
    <property type="entry name" value="P-loop containing nucleotide triphosphate hydrolases"/>
    <property type="match status" value="4"/>
</dbReference>
<comment type="subunit">
    <text evidence="13">Heterodimer of AddA and AddB/RexB.</text>
</comment>
<dbReference type="InterPro" id="IPR011604">
    <property type="entry name" value="PDDEXK-like_dom_sf"/>
</dbReference>
<feature type="domain" description="UvrD-like helicase C-terminal" evidence="16">
    <location>
        <begin position="505"/>
        <end position="800"/>
    </location>
</feature>
<evidence type="ECO:0000256" key="7">
    <source>
        <dbReference type="ARBA" id="ARBA00022840"/>
    </source>
</evidence>
<dbReference type="Pfam" id="PF13361">
    <property type="entry name" value="UvrD_C"/>
    <property type="match status" value="1"/>
</dbReference>
<dbReference type="RefSeq" id="WP_349230207.1">
    <property type="nucleotide sequence ID" value="NZ_JBBMFJ010000033.1"/>
</dbReference>
<keyword evidence="3 13" id="KW-0227">DNA damage</keyword>
<dbReference type="EMBL" id="JBBMFJ010000033">
    <property type="protein sequence ID" value="MEQ2564160.1"/>
    <property type="molecule type" value="Genomic_DNA"/>
</dbReference>
<organism evidence="17 18">
    <name type="scientific">Ventrimonas faecis</name>
    <dbReference type="NCBI Taxonomy" id="3133170"/>
    <lineage>
        <taxon>Bacteria</taxon>
        <taxon>Bacillati</taxon>
        <taxon>Bacillota</taxon>
        <taxon>Clostridia</taxon>
        <taxon>Lachnospirales</taxon>
        <taxon>Lachnospiraceae</taxon>
        <taxon>Ventrimonas</taxon>
    </lineage>
</organism>
<evidence type="ECO:0000256" key="8">
    <source>
        <dbReference type="ARBA" id="ARBA00023125"/>
    </source>
</evidence>
<keyword evidence="8 13" id="KW-0238">DNA-binding</keyword>
<name>A0ABV1HPC3_9FIRM</name>
<dbReference type="Gene3D" id="3.90.320.10">
    <property type="match status" value="1"/>
</dbReference>
<keyword evidence="1 13" id="KW-0540">Nuclease</keyword>
<dbReference type="EC" id="3.1.-.-" evidence="13"/>
<evidence type="ECO:0000313" key="17">
    <source>
        <dbReference type="EMBL" id="MEQ2564160.1"/>
    </source>
</evidence>
<evidence type="ECO:0000256" key="4">
    <source>
        <dbReference type="ARBA" id="ARBA00022801"/>
    </source>
</evidence>
<keyword evidence="4 13" id="KW-0378">Hydrolase</keyword>
<dbReference type="GO" id="GO:0003678">
    <property type="term" value="F:DNA helicase activity"/>
    <property type="evidence" value="ECO:0007669"/>
    <property type="project" value="UniProtKB-EC"/>
</dbReference>
<dbReference type="PANTHER" id="PTHR11070">
    <property type="entry name" value="UVRD / RECB / PCRA DNA HELICASE FAMILY MEMBER"/>
    <property type="match status" value="1"/>
</dbReference>
<dbReference type="HAMAP" id="MF_01451">
    <property type="entry name" value="AddA"/>
    <property type="match status" value="1"/>
</dbReference>
<evidence type="ECO:0000256" key="3">
    <source>
        <dbReference type="ARBA" id="ARBA00022763"/>
    </source>
</evidence>
<evidence type="ECO:0000256" key="14">
    <source>
        <dbReference type="PROSITE-ProRule" id="PRU00560"/>
    </source>
</evidence>